<comment type="caution">
    <text evidence="2">The sequence shown here is derived from an EMBL/GenBank/DDBJ whole genome shotgun (WGS) entry which is preliminary data.</text>
</comment>
<gene>
    <name evidence="2" type="ORF">BJ554DRAFT_1326</name>
</gene>
<reference evidence="2 3" key="1">
    <citation type="journal article" name="Sci. Rep.">
        <title>Genome-scale phylogenetic analyses confirm Olpidium as the closest living zoosporic fungus to the non-flagellated, terrestrial fungi.</title>
        <authorList>
            <person name="Chang Y."/>
            <person name="Rochon D."/>
            <person name="Sekimoto S."/>
            <person name="Wang Y."/>
            <person name="Chovatia M."/>
            <person name="Sandor L."/>
            <person name="Salamov A."/>
            <person name="Grigoriev I.V."/>
            <person name="Stajich J.E."/>
            <person name="Spatafora J.W."/>
        </authorList>
    </citation>
    <scope>NUCLEOTIDE SEQUENCE [LARGE SCALE GENOMIC DNA]</scope>
    <source>
        <strain evidence="2">S191</strain>
    </source>
</reference>
<dbReference type="Proteomes" id="UP000673691">
    <property type="component" value="Unassembled WGS sequence"/>
</dbReference>
<evidence type="ECO:0000313" key="3">
    <source>
        <dbReference type="Proteomes" id="UP000673691"/>
    </source>
</evidence>
<keyword evidence="3" id="KW-1185">Reference proteome</keyword>
<accession>A0A8H7ZSN0</accession>
<evidence type="ECO:0000256" key="1">
    <source>
        <dbReference type="SAM" id="MobiDB-lite"/>
    </source>
</evidence>
<proteinExistence type="predicted"/>
<sequence length="178" mass="17855">MSSAAKLLERRERVVRDAALQLSERAAILAKVDAALNSAKRESPQRPNHVLAPRLSSVTATAFPPCSSSSTSRAGPPLPAVPGSVAEGATGQQPPIAFHRHQLSFVVPSPGTGAGAAVPSRPATAPAVGAFPVSKSLAAASLITNSVPAFTGSGGPAGPIAGFFPGRCVICLQAGHVL</sequence>
<name>A0A8H7ZSN0_9FUNG</name>
<dbReference type="AlphaFoldDB" id="A0A8H7ZSN0"/>
<dbReference type="EMBL" id="JAEFCI010008470">
    <property type="protein sequence ID" value="KAG5458447.1"/>
    <property type="molecule type" value="Genomic_DNA"/>
</dbReference>
<protein>
    <submittedName>
        <fullName evidence="2">Uncharacterized protein</fullName>
    </submittedName>
</protein>
<feature type="region of interest" description="Disordered" evidence="1">
    <location>
        <begin position="62"/>
        <end position="91"/>
    </location>
</feature>
<organism evidence="2 3">
    <name type="scientific">Olpidium bornovanus</name>
    <dbReference type="NCBI Taxonomy" id="278681"/>
    <lineage>
        <taxon>Eukaryota</taxon>
        <taxon>Fungi</taxon>
        <taxon>Fungi incertae sedis</taxon>
        <taxon>Olpidiomycota</taxon>
        <taxon>Olpidiomycotina</taxon>
        <taxon>Olpidiomycetes</taxon>
        <taxon>Olpidiales</taxon>
        <taxon>Olpidiaceae</taxon>
        <taxon>Olpidium</taxon>
    </lineage>
</organism>
<evidence type="ECO:0000313" key="2">
    <source>
        <dbReference type="EMBL" id="KAG5458447.1"/>
    </source>
</evidence>
<feature type="compositionally biased region" description="Polar residues" evidence="1">
    <location>
        <begin position="62"/>
        <end position="73"/>
    </location>
</feature>